<dbReference type="AlphaFoldDB" id="A0A443SDF7"/>
<dbReference type="PANTHER" id="PTHR21485">
    <property type="entry name" value="HAD SUPERFAMILY MEMBERS CMAS AND KDSC"/>
    <property type="match status" value="1"/>
</dbReference>
<keyword evidence="1" id="KW-0808">Transferase</keyword>
<name>A0A443SDF7_9ACAR</name>
<evidence type="ECO:0000313" key="1">
    <source>
        <dbReference type="EMBL" id="RWS25557.1"/>
    </source>
</evidence>
<dbReference type="EMBL" id="NCKV01003585">
    <property type="protein sequence ID" value="RWS25557.1"/>
    <property type="molecule type" value="Genomic_DNA"/>
</dbReference>
<dbReference type="SUPFAM" id="SSF53448">
    <property type="entry name" value="Nucleotide-diphospho-sugar transferases"/>
    <property type="match status" value="1"/>
</dbReference>
<dbReference type="CDD" id="cd02513">
    <property type="entry name" value="CMP-NeuAc_Synthase"/>
    <property type="match status" value="1"/>
</dbReference>
<dbReference type="InterPro" id="IPR029044">
    <property type="entry name" value="Nucleotide-diphossugar_trans"/>
</dbReference>
<reference evidence="1 2" key="1">
    <citation type="journal article" date="2018" name="Gigascience">
        <title>Genomes of trombidid mites reveal novel predicted allergens and laterally-transferred genes associated with secondary metabolism.</title>
        <authorList>
            <person name="Dong X."/>
            <person name="Chaisiri K."/>
            <person name="Xia D."/>
            <person name="Armstrong S.D."/>
            <person name="Fang Y."/>
            <person name="Donnelly M.J."/>
            <person name="Kadowaki T."/>
            <person name="McGarry J.W."/>
            <person name="Darby A.C."/>
            <person name="Makepeace B.L."/>
        </authorList>
    </citation>
    <scope>NUCLEOTIDE SEQUENCE [LARGE SCALE GENOMIC DNA]</scope>
    <source>
        <strain evidence="1">UoL-UT</strain>
    </source>
</reference>
<dbReference type="Pfam" id="PF02348">
    <property type="entry name" value="CTP_transf_3"/>
    <property type="match status" value="1"/>
</dbReference>
<gene>
    <name evidence="1" type="ORF">B4U80_02362</name>
</gene>
<dbReference type="STRING" id="299467.A0A443SDF7"/>
<keyword evidence="2" id="KW-1185">Reference proteome</keyword>
<dbReference type="PANTHER" id="PTHR21485:SF3">
    <property type="entry name" value="N-ACYLNEURAMINATE CYTIDYLYLTRANSFERASE"/>
    <property type="match status" value="1"/>
</dbReference>
<organism evidence="1 2">
    <name type="scientific">Leptotrombidium deliense</name>
    <dbReference type="NCBI Taxonomy" id="299467"/>
    <lineage>
        <taxon>Eukaryota</taxon>
        <taxon>Metazoa</taxon>
        <taxon>Ecdysozoa</taxon>
        <taxon>Arthropoda</taxon>
        <taxon>Chelicerata</taxon>
        <taxon>Arachnida</taxon>
        <taxon>Acari</taxon>
        <taxon>Acariformes</taxon>
        <taxon>Trombidiformes</taxon>
        <taxon>Prostigmata</taxon>
        <taxon>Anystina</taxon>
        <taxon>Parasitengona</taxon>
        <taxon>Trombiculoidea</taxon>
        <taxon>Trombiculidae</taxon>
        <taxon>Leptotrombidium</taxon>
    </lineage>
</organism>
<dbReference type="GO" id="GO:0008781">
    <property type="term" value="F:N-acylneuraminate cytidylyltransferase activity"/>
    <property type="evidence" value="ECO:0007669"/>
    <property type="project" value="TreeGrafter"/>
</dbReference>
<proteinExistence type="predicted"/>
<sequence>MNVCALVLARGGSKSIHNKNLQKLNGIPLISYALIPAQNCICTQRKLNIPQISFYAVFSQIWVSTDDDQIEQTVRNLHPNVNVFRRSRETSTDECSSLDSIKEFLSFKKASQYFITTDVDIICLIQATSPCLHKKYLQQAYEMMVGNKRDSVFSVTRDHKLRWLPYNHLMKAINFNPRSRPRRQDWSGELIESGHFYWATRKLIDDHNLLQNELNSDVVEIPPQMCLEIDDKWQIPLAELILKNHGYVLSDELKSKL</sequence>
<accession>A0A443SDF7</accession>
<evidence type="ECO:0000313" key="2">
    <source>
        <dbReference type="Proteomes" id="UP000288716"/>
    </source>
</evidence>
<dbReference type="InterPro" id="IPR050793">
    <property type="entry name" value="CMP-NeuNAc_synthase"/>
</dbReference>
<dbReference type="Gene3D" id="3.90.550.10">
    <property type="entry name" value="Spore Coat Polysaccharide Biosynthesis Protein SpsA, Chain A"/>
    <property type="match status" value="1"/>
</dbReference>
<dbReference type="Proteomes" id="UP000288716">
    <property type="component" value="Unassembled WGS sequence"/>
</dbReference>
<dbReference type="OrthoDB" id="10262032at2759"/>
<keyword evidence="1" id="KW-0548">Nucleotidyltransferase</keyword>
<protein>
    <submittedName>
        <fullName evidence="1">N-acylneuraminate cytidylyltransferase-like isoform X1</fullName>
    </submittedName>
</protein>
<comment type="caution">
    <text evidence="1">The sequence shown here is derived from an EMBL/GenBank/DDBJ whole genome shotgun (WGS) entry which is preliminary data.</text>
</comment>
<dbReference type="InterPro" id="IPR003329">
    <property type="entry name" value="Cytidylyl_trans"/>
</dbReference>
<dbReference type="VEuPathDB" id="VectorBase:LDEU006482"/>